<sequence length="310" mass="32243">MEGEAAEDPTLFPTTVGEKLRAAREAQGLDLPEVAARTRIPQRHLEAIEKGNYAGLPSITYALGFAKAYARAVGADEVVIARELRTELHRNPERAAPVPAYETSDPARVPPRGLAIFGVILALVLIAGAIVYYGTDLFRGSAPAPETLTTEEPVANTADNGVMANAATPVVPNGGQVSLVALDTVWIRVTDAKGQKLVEKELAPGERYDVPADADHPRIRTGGPEKIQVTLNGSNIDPLGRAGTTVDVEVSADALRNRNQPGAGPIAGSSPTAAAPAAARRERPAARLSVSTPTPAPVEPAATSAGNSTP</sequence>
<keyword evidence="2" id="KW-0472">Membrane</keyword>
<feature type="transmembrane region" description="Helical" evidence="2">
    <location>
        <begin position="114"/>
        <end position="134"/>
    </location>
</feature>
<dbReference type="SUPFAM" id="SSF47413">
    <property type="entry name" value="lambda repressor-like DNA-binding domains"/>
    <property type="match status" value="1"/>
</dbReference>
<dbReference type="Pfam" id="PF13464">
    <property type="entry name" value="RodZ_C"/>
    <property type="match status" value="1"/>
</dbReference>
<feature type="region of interest" description="Disordered" evidence="1">
    <location>
        <begin position="257"/>
        <end position="310"/>
    </location>
</feature>
<dbReference type="Pfam" id="PF13413">
    <property type="entry name" value="HTH_25"/>
    <property type="match status" value="1"/>
</dbReference>
<dbReference type="CDD" id="cd00093">
    <property type="entry name" value="HTH_XRE"/>
    <property type="match status" value="1"/>
</dbReference>
<dbReference type="Proteomes" id="UP000575241">
    <property type="component" value="Unassembled WGS sequence"/>
</dbReference>
<evidence type="ECO:0000313" key="4">
    <source>
        <dbReference type="EMBL" id="MBB4838077.1"/>
    </source>
</evidence>
<dbReference type="SMART" id="SM00530">
    <property type="entry name" value="HTH_XRE"/>
    <property type="match status" value="1"/>
</dbReference>
<organism evidence="4 5">
    <name type="scientific">Sphingomonas kyeonggiensis</name>
    <dbReference type="NCBI Taxonomy" id="1268553"/>
    <lineage>
        <taxon>Bacteria</taxon>
        <taxon>Pseudomonadati</taxon>
        <taxon>Pseudomonadota</taxon>
        <taxon>Alphaproteobacteria</taxon>
        <taxon>Sphingomonadales</taxon>
        <taxon>Sphingomonadaceae</taxon>
        <taxon>Sphingomonas</taxon>
    </lineage>
</organism>
<dbReference type="InterPro" id="IPR010982">
    <property type="entry name" value="Lambda_DNA-bd_dom_sf"/>
</dbReference>
<dbReference type="GO" id="GO:0003677">
    <property type="term" value="F:DNA binding"/>
    <property type="evidence" value="ECO:0007669"/>
    <property type="project" value="InterPro"/>
</dbReference>
<dbReference type="Gene3D" id="1.10.260.40">
    <property type="entry name" value="lambda repressor-like DNA-binding domains"/>
    <property type="match status" value="1"/>
</dbReference>
<keyword evidence="2" id="KW-0812">Transmembrane</keyword>
<feature type="compositionally biased region" description="Low complexity" evidence="1">
    <location>
        <begin position="261"/>
        <end position="278"/>
    </location>
</feature>
<dbReference type="InterPro" id="IPR001387">
    <property type="entry name" value="Cro/C1-type_HTH"/>
</dbReference>
<dbReference type="RefSeq" id="WP_184163645.1">
    <property type="nucleotide sequence ID" value="NZ_JACHLN010000001.1"/>
</dbReference>
<comment type="caution">
    <text evidence="4">The sequence shown here is derived from an EMBL/GenBank/DDBJ whole genome shotgun (WGS) entry which is preliminary data.</text>
</comment>
<keyword evidence="2" id="KW-1133">Transmembrane helix</keyword>
<evidence type="ECO:0000256" key="1">
    <source>
        <dbReference type="SAM" id="MobiDB-lite"/>
    </source>
</evidence>
<dbReference type="PANTHER" id="PTHR34475">
    <property type="match status" value="1"/>
</dbReference>
<dbReference type="PANTHER" id="PTHR34475:SF1">
    <property type="entry name" value="CYTOSKELETON PROTEIN RODZ"/>
    <property type="match status" value="1"/>
</dbReference>
<proteinExistence type="predicted"/>
<evidence type="ECO:0000313" key="5">
    <source>
        <dbReference type="Proteomes" id="UP000575241"/>
    </source>
</evidence>
<evidence type="ECO:0000256" key="2">
    <source>
        <dbReference type="SAM" id="Phobius"/>
    </source>
</evidence>
<feature type="domain" description="HTH cro/C1-type" evidence="3">
    <location>
        <begin position="19"/>
        <end position="76"/>
    </location>
</feature>
<dbReference type="InterPro" id="IPR025194">
    <property type="entry name" value="RodZ-like_C"/>
</dbReference>
<keyword evidence="5" id="KW-1185">Reference proteome</keyword>
<dbReference type="EMBL" id="JACHLN010000001">
    <property type="protein sequence ID" value="MBB4838077.1"/>
    <property type="molecule type" value="Genomic_DNA"/>
</dbReference>
<dbReference type="AlphaFoldDB" id="A0A7W7JZU3"/>
<dbReference type="InterPro" id="IPR050400">
    <property type="entry name" value="Bact_Cytoskel_RodZ"/>
</dbReference>
<gene>
    <name evidence="4" type="ORF">HNP52_001128</name>
</gene>
<name>A0A7W7JZU3_9SPHN</name>
<feature type="compositionally biased region" description="Low complexity" evidence="1">
    <location>
        <begin position="286"/>
        <end position="310"/>
    </location>
</feature>
<protein>
    <submittedName>
        <fullName evidence="4">Cytoskeletal protein RodZ</fullName>
    </submittedName>
</protein>
<reference evidence="4 5" key="1">
    <citation type="submission" date="2020-08" db="EMBL/GenBank/DDBJ databases">
        <title>Functional genomics of gut bacteria from endangered species of beetles.</title>
        <authorList>
            <person name="Carlos-Shanley C."/>
        </authorList>
    </citation>
    <scope>NUCLEOTIDE SEQUENCE [LARGE SCALE GENOMIC DNA]</scope>
    <source>
        <strain evidence="4 5">S00224</strain>
    </source>
</reference>
<accession>A0A7W7JZU3</accession>
<evidence type="ECO:0000259" key="3">
    <source>
        <dbReference type="SMART" id="SM00530"/>
    </source>
</evidence>